<dbReference type="EMBL" id="QNRR01000012">
    <property type="protein sequence ID" value="RBP38119.1"/>
    <property type="molecule type" value="Genomic_DNA"/>
</dbReference>
<evidence type="ECO:0000313" key="1">
    <source>
        <dbReference type="EMBL" id="RBP38119.1"/>
    </source>
</evidence>
<dbReference type="InterPro" id="IPR019089">
    <property type="entry name" value="Cas_GSU0054"/>
</dbReference>
<proteinExistence type="predicted"/>
<comment type="caution">
    <text evidence="1">The sequence shown here is derived from an EMBL/GenBank/DDBJ whole genome shotgun (WGS) entry which is preliminary data.</text>
</comment>
<dbReference type="AlphaFoldDB" id="A0A366H8M1"/>
<sequence>MFALGIEFLTGTAVMTSADTRDTAEWPPHPARVFMALVAAHYETHPVIDDGREAFAEWSEERLCLEWLEEQSAPALAYSEVPKEHRRTVVKVYVPVNDTGLSSRPASVKASEMRYALGVMPAFRSRQERTFPAVGLGLENQRNCVHLVWNNAELPPVLQPAFKRLAAKVVRIGHSSSLTSVWVAEQSPLPQMALFPSEPSKGSRGGMKLRSIAPGFLADLDQRFNASDIDAFFELSQKIQTATGAAAKKTAKAAFKERFNEDWAATLSAPVRRLPSVGTSQTYTPPVDDALPCASSVFDPELLVLTKLDGRVLGLESTNMLVEALRGTLLTGSETAPPWFTGHREHGEPAAAPHLAVLPLAFVGGEYADGHVLGMALAFPKAVSSKERAGQLKRVLFDADGADKDVILKLGRHGTWKLQREDRAPRSRPLSLCSETWTEASTIWASVTPVVLDRHPKFDPADPKEREAWRREVTEIIRTSCANIGLPCPASIDLDRTSWHRGAPRARPGPNGMPWLSSKTGNSRQQVHVLLHFDSEVEGPVLIGAGRYRGYGVCKPLGLPPS</sequence>
<reference evidence="1 2" key="1">
    <citation type="submission" date="2018-06" db="EMBL/GenBank/DDBJ databases">
        <title>Genomic Encyclopedia of Type Strains, Phase IV (KMG-IV): sequencing the most valuable type-strain genomes for metagenomic binning, comparative biology and taxonomic classification.</title>
        <authorList>
            <person name="Goeker M."/>
        </authorList>
    </citation>
    <scope>NUCLEOTIDE SEQUENCE [LARGE SCALE GENOMIC DNA]</scope>
    <source>
        <strain evidence="1 2">DSM 25532</strain>
    </source>
</reference>
<name>A0A366H8M1_9BACT</name>
<dbReference type="OrthoDB" id="128883at2"/>
<evidence type="ECO:0000313" key="2">
    <source>
        <dbReference type="Proteomes" id="UP000253426"/>
    </source>
</evidence>
<gene>
    <name evidence="1" type="ORF">DES53_112117</name>
</gene>
<dbReference type="Proteomes" id="UP000253426">
    <property type="component" value="Unassembled WGS sequence"/>
</dbReference>
<protein>
    <submittedName>
        <fullName evidence="1">CRISPR-associated protein Csb2</fullName>
    </submittedName>
</protein>
<dbReference type="Pfam" id="PF09609">
    <property type="entry name" value="Cas_GSU0054"/>
    <property type="match status" value="2"/>
</dbReference>
<dbReference type="RefSeq" id="WP_113961240.1">
    <property type="nucleotide sequence ID" value="NZ_QNRR01000012.1"/>
</dbReference>
<accession>A0A366H8M1</accession>
<keyword evidence="2" id="KW-1185">Reference proteome</keyword>
<organism evidence="1 2">
    <name type="scientific">Roseimicrobium gellanilyticum</name>
    <dbReference type="NCBI Taxonomy" id="748857"/>
    <lineage>
        <taxon>Bacteria</taxon>
        <taxon>Pseudomonadati</taxon>
        <taxon>Verrucomicrobiota</taxon>
        <taxon>Verrucomicrobiia</taxon>
        <taxon>Verrucomicrobiales</taxon>
        <taxon>Verrucomicrobiaceae</taxon>
        <taxon>Roseimicrobium</taxon>
    </lineage>
</organism>
<dbReference type="NCBIfam" id="TIGR02165">
    <property type="entry name" value="cas5_6_GSU0054"/>
    <property type="match status" value="1"/>
</dbReference>